<dbReference type="RefSeq" id="WP_015453085.1">
    <property type="nucleotide sequence ID" value="NZ_CP061535.1"/>
</dbReference>
<feature type="compositionally biased region" description="Pro residues" evidence="1">
    <location>
        <begin position="20"/>
        <end position="38"/>
    </location>
</feature>
<name>A0A411DGN4_LIBAS</name>
<dbReference type="AlphaFoldDB" id="A0A411DGN4"/>
<evidence type="ECO:0000313" key="2">
    <source>
        <dbReference type="EMBL" id="QBA19528.1"/>
    </source>
</evidence>
<protein>
    <submittedName>
        <fullName evidence="2">Uncharacterized protein</fullName>
    </submittedName>
</protein>
<feature type="compositionally biased region" description="Basic and acidic residues" evidence="1">
    <location>
        <begin position="52"/>
        <end position="79"/>
    </location>
</feature>
<feature type="region of interest" description="Disordered" evidence="1">
    <location>
        <begin position="1"/>
        <end position="93"/>
    </location>
</feature>
<accession>A0A411DGN4</accession>
<organism evidence="2">
    <name type="scientific">Liberibacter asiaticus</name>
    <name type="common">Citrus greening disease</name>
    <name type="synonym">Liberobacter asiaticum</name>
    <dbReference type="NCBI Taxonomy" id="34021"/>
    <lineage>
        <taxon>Bacteria</taxon>
        <taxon>Pseudomonadati</taxon>
        <taxon>Pseudomonadota</taxon>
        <taxon>Alphaproteobacteria</taxon>
        <taxon>Hyphomicrobiales</taxon>
        <taxon>Rhizobiaceae</taxon>
        <taxon>Liberibacter</taxon>
    </lineage>
</organism>
<reference evidence="2" key="1">
    <citation type="journal article" date="2019" name="Phytopathology">
        <title>Genetic Diversity of 'Candidatus Liberibacter asiaticus' Revealed by Short Tandem Repeats and Prophage Typing Indicates Population Homogeneity in Brazil.</title>
        <authorList>
            <person name="da Silva P.A."/>
            <person name="Fassini C.G."/>
            <person name="Sampaio L.S."/>
            <person name="Dequigiovanni G."/>
            <person name="Zucchi M.I."/>
            <person name="Wulff N.A."/>
        </authorList>
    </citation>
    <scope>NUCLEOTIDE SEQUENCE</scope>
    <source>
        <strain evidence="2">9PA</strain>
    </source>
</reference>
<sequence>MTPTDNRPAFSFFRWLTQPQPTPQPPQPQPTPQPPQPPLDEGYSNTFRKRFFRFEDDRERDSDNGFEGDSRKKDIDFGLKDASPLSNELSSNDDYRDGSRFGVVSYPSRAARFVYPFYYQGGQMSRSCLERFISRFLEFIG</sequence>
<proteinExistence type="predicted"/>
<evidence type="ECO:0000256" key="1">
    <source>
        <dbReference type="SAM" id="MobiDB-lite"/>
    </source>
</evidence>
<gene>
    <name evidence="2" type="primary">hypothetical protein</name>
</gene>
<dbReference type="EMBL" id="MH733246">
    <property type="protein sequence ID" value="QBA19528.1"/>
    <property type="molecule type" value="Genomic_DNA"/>
</dbReference>